<dbReference type="PROSITE" id="PS50879">
    <property type="entry name" value="RNASE_H_1"/>
    <property type="match status" value="1"/>
</dbReference>
<dbReference type="GO" id="GO:0003676">
    <property type="term" value="F:nucleic acid binding"/>
    <property type="evidence" value="ECO:0007669"/>
    <property type="project" value="InterPro"/>
</dbReference>
<dbReference type="InterPro" id="IPR036397">
    <property type="entry name" value="RNaseH_sf"/>
</dbReference>
<comment type="caution">
    <text evidence="2">The sequence shown here is derived from an EMBL/GenBank/DDBJ whole genome shotgun (WGS) entry which is preliminary data.</text>
</comment>
<dbReference type="Gene3D" id="3.30.420.10">
    <property type="entry name" value="Ribonuclease H-like superfamily/Ribonuclease H"/>
    <property type="match status" value="1"/>
</dbReference>
<dbReference type="Proteomes" id="UP001154282">
    <property type="component" value="Unassembled WGS sequence"/>
</dbReference>
<dbReference type="GO" id="GO:0004523">
    <property type="term" value="F:RNA-DNA hybrid ribonuclease activity"/>
    <property type="evidence" value="ECO:0007669"/>
    <property type="project" value="InterPro"/>
</dbReference>
<sequence>MNLGEGSVTRAELMGIIQGLQCAWELGVRKAVLQTDSKAAVELISSASSLHPHYQLVLQVRRLRERQWETEIEHVFREGNVAADFLASTGHSLPLGVHLISIPSPLLNFWLLYDLEGNQSPRLISSG</sequence>
<accession>A0AAV0QEZ2</accession>
<keyword evidence="3" id="KW-1185">Reference proteome</keyword>
<evidence type="ECO:0000259" key="1">
    <source>
        <dbReference type="PROSITE" id="PS50879"/>
    </source>
</evidence>
<evidence type="ECO:0000313" key="2">
    <source>
        <dbReference type="EMBL" id="CAI0542874.1"/>
    </source>
</evidence>
<protein>
    <recommendedName>
        <fullName evidence="1">RNase H type-1 domain-containing protein</fullName>
    </recommendedName>
</protein>
<reference evidence="2" key="1">
    <citation type="submission" date="2022-08" db="EMBL/GenBank/DDBJ databases">
        <authorList>
            <person name="Gutierrez-Valencia J."/>
        </authorList>
    </citation>
    <scope>NUCLEOTIDE SEQUENCE</scope>
</reference>
<organism evidence="2 3">
    <name type="scientific">Linum tenue</name>
    <dbReference type="NCBI Taxonomy" id="586396"/>
    <lineage>
        <taxon>Eukaryota</taxon>
        <taxon>Viridiplantae</taxon>
        <taxon>Streptophyta</taxon>
        <taxon>Embryophyta</taxon>
        <taxon>Tracheophyta</taxon>
        <taxon>Spermatophyta</taxon>
        <taxon>Magnoliopsida</taxon>
        <taxon>eudicotyledons</taxon>
        <taxon>Gunneridae</taxon>
        <taxon>Pentapetalae</taxon>
        <taxon>rosids</taxon>
        <taxon>fabids</taxon>
        <taxon>Malpighiales</taxon>
        <taxon>Linaceae</taxon>
        <taxon>Linum</taxon>
    </lineage>
</organism>
<dbReference type="InterPro" id="IPR002156">
    <property type="entry name" value="RNaseH_domain"/>
</dbReference>
<name>A0AAV0QEZ2_9ROSI</name>
<dbReference type="InterPro" id="IPR053151">
    <property type="entry name" value="RNase_H-like"/>
</dbReference>
<dbReference type="InterPro" id="IPR044730">
    <property type="entry name" value="RNase_H-like_dom_plant"/>
</dbReference>
<dbReference type="Pfam" id="PF13456">
    <property type="entry name" value="RVT_3"/>
    <property type="match status" value="1"/>
</dbReference>
<feature type="domain" description="RNase H type-1" evidence="1">
    <location>
        <begin position="1"/>
        <end position="92"/>
    </location>
</feature>
<dbReference type="PANTHER" id="PTHR47723:SF13">
    <property type="entry name" value="PUTATIVE-RELATED"/>
    <property type="match status" value="1"/>
</dbReference>
<dbReference type="PANTHER" id="PTHR47723">
    <property type="entry name" value="OS05G0353850 PROTEIN"/>
    <property type="match status" value="1"/>
</dbReference>
<dbReference type="CDD" id="cd06222">
    <property type="entry name" value="RNase_H_like"/>
    <property type="match status" value="1"/>
</dbReference>
<dbReference type="SUPFAM" id="SSF53098">
    <property type="entry name" value="Ribonuclease H-like"/>
    <property type="match status" value="1"/>
</dbReference>
<evidence type="ECO:0000313" key="3">
    <source>
        <dbReference type="Proteomes" id="UP001154282"/>
    </source>
</evidence>
<gene>
    <name evidence="2" type="ORF">LITE_LOCUS42648</name>
</gene>
<proteinExistence type="predicted"/>
<dbReference type="InterPro" id="IPR012337">
    <property type="entry name" value="RNaseH-like_sf"/>
</dbReference>
<dbReference type="EMBL" id="CAMGYJ010000009">
    <property type="protein sequence ID" value="CAI0542874.1"/>
    <property type="molecule type" value="Genomic_DNA"/>
</dbReference>
<dbReference type="AlphaFoldDB" id="A0AAV0QEZ2"/>